<dbReference type="SMART" id="SM00248">
    <property type="entry name" value="ANK"/>
    <property type="match status" value="3"/>
</dbReference>
<keyword evidence="5" id="KW-0479">Metal-binding</keyword>
<dbReference type="Gene3D" id="1.25.40.20">
    <property type="entry name" value="Ankyrin repeat-containing domain"/>
    <property type="match status" value="1"/>
</dbReference>
<dbReference type="GO" id="GO:0005524">
    <property type="term" value="F:ATP binding"/>
    <property type="evidence" value="ECO:0007669"/>
    <property type="project" value="InterPro"/>
</dbReference>
<dbReference type="GO" id="GO:0003918">
    <property type="term" value="F:DNA topoisomerase type II (double strand cut, ATP-hydrolyzing) activity"/>
    <property type="evidence" value="ECO:0007669"/>
    <property type="project" value="UniProtKB-UniRule"/>
</dbReference>
<evidence type="ECO:0000256" key="5">
    <source>
        <dbReference type="ARBA" id="ARBA00022723"/>
    </source>
</evidence>
<dbReference type="Gene3D" id="3.40.1360.10">
    <property type="match status" value="1"/>
</dbReference>
<reference evidence="15" key="1">
    <citation type="submission" date="2021-04" db="EMBL/GenBank/DDBJ databases">
        <title>Draft genome of Fusarium avenaceum strain F156N33, isolated from an atmospheric sample in Virginia.</title>
        <authorList>
            <person name="Yang S."/>
            <person name="Vinatzer B.A."/>
            <person name="Coleman J."/>
        </authorList>
    </citation>
    <scope>NUCLEOTIDE SEQUENCE</scope>
    <source>
        <strain evidence="15">F156N33</strain>
    </source>
</reference>
<evidence type="ECO:0000313" key="15">
    <source>
        <dbReference type="EMBL" id="KAG5660504.1"/>
    </source>
</evidence>
<keyword evidence="7 11" id="KW-0799">Topoisomerase</keyword>
<keyword evidence="8 11" id="KW-0238">DNA-binding</keyword>
<dbReference type="GO" id="GO:0003677">
    <property type="term" value="F:DNA binding"/>
    <property type="evidence" value="ECO:0007669"/>
    <property type="project" value="UniProtKB-UniRule"/>
</dbReference>
<protein>
    <recommendedName>
        <fullName evidence="4">DNA topoisomerase (ATP-hydrolyzing)</fullName>
        <ecNumber evidence="4">5.6.2.2</ecNumber>
    </recommendedName>
</protein>
<gene>
    <name evidence="15" type="ORF">KAF25_003110</name>
</gene>
<dbReference type="InterPro" id="IPR036388">
    <property type="entry name" value="WH-like_DNA-bd_sf"/>
</dbReference>
<proteinExistence type="inferred from homology"/>
<dbReference type="PROSITE" id="PS52041">
    <property type="entry name" value="TOPO_IIB"/>
    <property type="match status" value="1"/>
</dbReference>
<dbReference type="InterPro" id="IPR013049">
    <property type="entry name" value="Spo11/TopoVI_A_N"/>
</dbReference>
<organism evidence="15 16">
    <name type="scientific">Fusarium avenaceum</name>
    <dbReference type="NCBI Taxonomy" id="40199"/>
    <lineage>
        <taxon>Eukaryota</taxon>
        <taxon>Fungi</taxon>
        <taxon>Dikarya</taxon>
        <taxon>Ascomycota</taxon>
        <taxon>Pezizomycotina</taxon>
        <taxon>Sordariomycetes</taxon>
        <taxon>Hypocreomycetidae</taxon>
        <taxon>Hypocreales</taxon>
        <taxon>Nectriaceae</taxon>
        <taxon>Fusarium</taxon>
        <taxon>Fusarium tricinctum species complex</taxon>
    </lineage>
</organism>
<comment type="caution">
    <text evidence="15">The sequence shown here is derived from an EMBL/GenBank/DDBJ whole genome shotgun (WGS) entry which is preliminary data.</text>
</comment>
<dbReference type="PANTHER" id="PTHR10848:SF0">
    <property type="entry name" value="MEIOTIC RECOMBINATION PROTEIN SPO11"/>
    <property type="match status" value="1"/>
</dbReference>
<evidence type="ECO:0000256" key="7">
    <source>
        <dbReference type="ARBA" id="ARBA00023029"/>
    </source>
</evidence>
<evidence type="ECO:0000256" key="1">
    <source>
        <dbReference type="ARBA" id="ARBA00000185"/>
    </source>
</evidence>
<feature type="region of interest" description="Disordered" evidence="12">
    <location>
        <begin position="575"/>
        <end position="607"/>
    </location>
</feature>
<keyword evidence="16" id="KW-1185">Reference proteome</keyword>
<dbReference type="InterPro" id="IPR002110">
    <property type="entry name" value="Ankyrin_rpt"/>
</dbReference>
<dbReference type="PROSITE" id="PS50088">
    <property type="entry name" value="ANK_REPEAT"/>
    <property type="match status" value="1"/>
</dbReference>
<evidence type="ECO:0000256" key="9">
    <source>
        <dbReference type="ARBA" id="ARBA00023235"/>
    </source>
</evidence>
<dbReference type="PRINTS" id="PR01550">
    <property type="entry name" value="TOP6AFAMILY"/>
</dbReference>
<dbReference type="AlphaFoldDB" id="A0A9P7H193"/>
<sequence length="607" mass="67801">MDENENLSQENAIPELTYRGVDLASEAPGNERADTNTTSNASVGSVVARIENILMHIVDALHVGEELAIVHTSRRSRHSTSTQPEMVRYPGRNLQESVKFARILVILQLSHDALVSGTVLTKRHIFYQHQNLFDKQSQVDDLVDDIAFNMGVSRGNLNIVAASKGVLAGPLIIRLNDGSSLDPCSGDMVSLLYFTIDLVLRDVGSCYSDQSVNLWRRHPRYQLGSGRGKGRCLSIPLFFPILENVFVRPWCAYHGLFDYDPDGVKILRCYRYGSERLSHETCISTQTLQWLGVKSNHLFRDYTSALPIGSDSVSQSSRVSMTSTSCRDPVSYLSARERAAAISTLKKMEHISGNDVEVSEMRRELQLMLTLGVKAEIEWLDESGDLCSWLDGEITGYQPTQSPHLYKILHFWHENITKRIIMAPKLTEDEIDDLIYFSRAGEQEDLTESIKTLAERENASPAEIVAAAQDASNKSTCLHMATGNGHLEIVRQLIQYFDSRPKEQKQAFLDESNEAGNTGMHWAALGGHLDVIKLLLEQGASPALANEQNYVPLDLAYFNHKNEVAEYFLSTAKKMEDENQEEGGLSAAVETVEIEDGEKSEEKKETS</sequence>
<comment type="catalytic activity">
    <reaction evidence="1 11">
        <text>ATP-dependent breakage, passage and rejoining of double-stranded DNA.</text>
        <dbReference type="EC" id="5.6.2.2"/>
    </reaction>
</comment>
<dbReference type="Pfam" id="PF12796">
    <property type="entry name" value="Ank_2"/>
    <property type="match status" value="1"/>
</dbReference>
<dbReference type="SUPFAM" id="SSF56726">
    <property type="entry name" value="DNA topoisomerase IV, alpha subunit"/>
    <property type="match status" value="1"/>
</dbReference>
<evidence type="ECO:0000313" key="16">
    <source>
        <dbReference type="Proteomes" id="UP000782241"/>
    </source>
</evidence>
<dbReference type="PROSITE" id="PS50297">
    <property type="entry name" value="ANK_REP_REGION"/>
    <property type="match status" value="1"/>
</dbReference>
<evidence type="ECO:0000256" key="10">
    <source>
        <dbReference type="PROSITE-ProRule" id="PRU00023"/>
    </source>
</evidence>
<keyword evidence="6" id="KW-0460">Magnesium</keyword>
<dbReference type="Gene3D" id="1.10.10.10">
    <property type="entry name" value="Winged helix-like DNA-binding domain superfamily/Winged helix DNA-binding domain"/>
    <property type="match status" value="1"/>
</dbReference>
<keyword evidence="10" id="KW-0040">ANK repeat</keyword>
<dbReference type="SUPFAM" id="SSF48403">
    <property type="entry name" value="Ankyrin repeat"/>
    <property type="match status" value="1"/>
</dbReference>
<evidence type="ECO:0000256" key="8">
    <source>
        <dbReference type="ARBA" id="ARBA00023125"/>
    </source>
</evidence>
<evidence type="ECO:0000256" key="3">
    <source>
        <dbReference type="ARBA" id="ARBA00006559"/>
    </source>
</evidence>
<dbReference type="EC" id="5.6.2.2" evidence="4"/>
<evidence type="ECO:0000256" key="4">
    <source>
        <dbReference type="ARBA" id="ARBA00012895"/>
    </source>
</evidence>
<dbReference type="GO" id="GO:0042138">
    <property type="term" value="P:meiotic DNA double-strand break formation"/>
    <property type="evidence" value="ECO:0007669"/>
    <property type="project" value="TreeGrafter"/>
</dbReference>
<accession>A0A9P7H193</accession>
<dbReference type="InterPro" id="IPR036770">
    <property type="entry name" value="Ankyrin_rpt-contain_sf"/>
</dbReference>
<evidence type="ECO:0000256" key="12">
    <source>
        <dbReference type="SAM" id="MobiDB-lite"/>
    </source>
</evidence>
<dbReference type="GO" id="GO:0000706">
    <property type="term" value="P:meiotic DNA double-strand break processing"/>
    <property type="evidence" value="ECO:0007669"/>
    <property type="project" value="TreeGrafter"/>
</dbReference>
<feature type="domain" description="Spo11/DNA topoisomerase VI subunit A N-terminal" evidence="13">
    <location>
        <begin position="99"/>
        <end position="159"/>
    </location>
</feature>
<comment type="cofactor">
    <cofactor evidence="2">
        <name>Mg(2+)</name>
        <dbReference type="ChEBI" id="CHEBI:18420"/>
    </cofactor>
</comment>
<dbReference type="Proteomes" id="UP000782241">
    <property type="component" value="Unassembled WGS sequence"/>
</dbReference>
<keyword evidence="9 11" id="KW-0413">Isomerase</keyword>
<dbReference type="InterPro" id="IPR002815">
    <property type="entry name" value="Spo11/TopoVI_A"/>
</dbReference>
<evidence type="ECO:0000259" key="13">
    <source>
        <dbReference type="Pfam" id="PF04406"/>
    </source>
</evidence>
<dbReference type="InterPro" id="IPR034136">
    <property type="entry name" value="TOPRIM_Topo6A/Spo11"/>
</dbReference>
<name>A0A9P7H193_9HYPO</name>
<dbReference type="GO" id="GO:0007131">
    <property type="term" value="P:reciprocal meiotic recombination"/>
    <property type="evidence" value="ECO:0007669"/>
    <property type="project" value="TreeGrafter"/>
</dbReference>
<evidence type="ECO:0000259" key="14">
    <source>
        <dbReference type="Pfam" id="PF21180"/>
    </source>
</evidence>
<feature type="domain" description="Topoisomerase 6 subunit A/Spo11 TOPRIM" evidence="14">
    <location>
        <begin position="255"/>
        <end position="383"/>
    </location>
</feature>
<dbReference type="PANTHER" id="PTHR10848">
    <property type="entry name" value="MEIOTIC RECOMBINATION PROTEIN SPO11"/>
    <property type="match status" value="1"/>
</dbReference>
<evidence type="ECO:0000256" key="11">
    <source>
        <dbReference type="PROSITE-ProRule" id="PRU01385"/>
    </source>
</evidence>
<dbReference type="GO" id="GO:0046872">
    <property type="term" value="F:metal ion binding"/>
    <property type="evidence" value="ECO:0007669"/>
    <property type="project" value="UniProtKB-KW"/>
</dbReference>
<comment type="similarity">
    <text evidence="3 11">Belongs to the TOP6A family.</text>
</comment>
<dbReference type="InterPro" id="IPR036078">
    <property type="entry name" value="Spo11/TopoVI_A_sf"/>
</dbReference>
<feature type="active site" description="O-(5'-phospho-DNA)-tyrosine intermediate" evidence="11">
    <location>
        <position position="127"/>
    </location>
</feature>
<dbReference type="GO" id="GO:0000228">
    <property type="term" value="C:nuclear chromosome"/>
    <property type="evidence" value="ECO:0007669"/>
    <property type="project" value="TreeGrafter"/>
</dbReference>
<evidence type="ECO:0000256" key="6">
    <source>
        <dbReference type="ARBA" id="ARBA00022842"/>
    </source>
</evidence>
<dbReference type="Pfam" id="PF04406">
    <property type="entry name" value="TP6A_N"/>
    <property type="match status" value="1"/>
</dbReference>
<feature type="repeat" description="ANK" evidence="10">
    <location>
        <begin position="515"/>
        <end position="547"/>
    </location>
</feature>
<dbReference type="Pfam" id="PF21180">
    <property type="entry name" value="TOP6A-Spo11_Toprim"/>
    <property type="match status" value="1"/>
</dbReference>
<dbReference type="EMBL" id="JAGPUO010000009">
    <property type="protein sequence ID" value="KAG5660504.1"/>
    <property type="molecule type" value="Genomic_DNA"/>
</dbReference>
<evidence type="ECO:0000256" key="2">
    <source>
        <dbReference type="ARBA" id="ARBA00001946"/>
    </source>
</evidence>